<dbReference type="EMBL" id="ML014231">
    <property type="protein sequence ID" value="RKP00167.1"/>
    <property type="molecule type" value="Genomic_DNA"/>
</dbReference>
<evidence type="ECO:0000313" key="2">
    <source>
        <dbReference type="EMBL" id="RKP00167.1"/>
    </source>
</evidence>
<accession>A0A4P9X4Y5</accession>
<evidence type="ECO:0000313" key="3">
    <source>
        <dbReference type="Proteomes" id="UP000274922"/>
    </source>
</evidence>
<feature type="compositionally biased region" description="Low complexity" evidence="1">
    <location>
        <begin position="79"/>
        <end position="104"/>
    </location>
</feature>
<reference evidence="3" key="1">
    <citation type="journal article" date="2018" name="Nat. Microbiol.">
        <title>Leveraging single-cell genomics to expand the fungal tree of life.</title>
        <authorList>
            <person name="Ahrendt S.R."/>
            <person name="Quandt C.A."/>
            <person name="Ciobanu D."/>
            <person name="Clum A."/>
            <person name="Salamov A."/>
            <person name="Andreopoulos B."/>
            <person name="Cheng J.F."/>
            <person name="Woyke T."/>
            <person name="Pelin A."/>
            <person name="Henrissat B."/>
            <person name="Reynolds N.K."/>
            <person name="Benny G.L."/>
            <person name="Smith M.E."/>
            <person name="James T.Y."/>
            <person name="Grigoriev I.V."/>
        </authorList>
    </citation>
    <scope>NUCLEOTIDE SEQUENCE [LARGE SCALE GENOMIC DNA]</scope>
    <source>
        <strain evidence="3">ATCC 52028</strain>
    </source>
</reference>
<dbReference type="Proteomes" id="UP000274922">
    <property type="component" value="Unassembled WGS sequence"/>
</dbReference>
<keyword evidence="3" id="KW-1185">Reference proteome</keyword>
<feature type="region of interest" description="Disordered" evidence="1">
    <location>
        <begin position="1"/>
        <end position="147"/>
    </location>
</feature>
<organism evidence="2 3">
    <name type="scientific">Caulochytrium protostelioides</name>
    <dbReference type="NCBI Taxonomy" id="1555241"/>
    <lineage>
        <taxon>Eukaryota</taxon>
        <taxon>Fungi</taxon>
        <taxon>Fungi incertae sedis</taxon>
        <taxon>Chytridiomycota</taxon>
        <taxon>Chytridiomycota incertae sedis</taxon>
        <taxon>Chytridiomycetes</taxon>
        <taxon>Caulochytriales</taxon>
        <taxon>Caulochytriaceae</taxon>
        <taxon>Caulochytrium</taxon>
    </lineage>
</organism>
<proteinExistence type="predicted"/>
<protein>
    <submittedName>
        <fullName evidence="2">Uncharacterized protein</fullName>
    </submittedName>
</protein>
<name>A0A4P9X4Y5_9FUNG</name>
<gene>
    <name evidence="2" type="ORF">CXG81DRAFT_19829</name>
</gene>
<evidence type="ECO:0000256" key="1">
    <source>
        <dbReference type="SAM" id="MobiDB-lite"/>
    </source>
</evidence>
<dbReference type="AlphaFoldDB" id="A0A4P9X4Y5"/>
<feature type="compositionally biased region" description="Basic and acidic residues" evidence="1">
    <location>
        <begin position="22"/>
        <end position="40"/>
    </location>
</feature>
<sequence>MPGAVASRGRRGSGPRHGAARGPDRHARGARSDGPPDRGARLPARRRLTDADYLRARGIKSMPLRAATTADDRAPPPSASASSARAPPSQKAHRAAAAAAAPPSEDGRDADADEDDGVSVKSEPVSEAATAAAAAPPARPGRGKQKKVFLDQSSALSLIEAINQKRDATIDMKVTRAKTIQRVASQAATRRGLKRKEAKKPLEVIKEQLRVARSAKTKKAVREAVKQSEAVQHALQATRAGRKRVQFAA</sequence>